<feature type="transmembrane region" description="Helical" evidence="4">
    <location>
        <begin position="389"/>
        <end position="409"/>
    </location>
</feature>
<dbReference type="InterPro" id="IPR011701">
    <property type="entry name" value="MFS"/>
</dbReference>
<dbReference type="EMBL" id="JABBFW010000001">
    <property type="protein sequence ID" value="NML13761.1"/>
    <property type="molecule type" value="Genomic_DNA"/>
</dbReference>
<feature type="transmembrane region" description="Helical" evidence="4">
    <location>
        <begin position="249"/>
        <end position="273"/>
    </location>
</feature>
<name>A0A848F6P6_9BURK</name>
<evidence type="ECO:0000256" key="2">
    <source>
        <dbReference type="ARBA" id="ARBA00022989"/>
    </source>
</evidence>
<dbReference type="CDD" id="cd06174">
    <property type="entry name" value="MFS"/>
    <property type="match status" value="1"/>
</dbReference>
<sequence>MPQPAATPTPRRAAWALLPAGVAPWARALLLARALRALADGALAVLLPAYLLALGFSPLTVGVLSTATLLGSALATLAVGAWGHRWAPRQLLRGAALLMAATGVGFTFLDGLAPLLVLAFVGTLNPSSGDVSVFLPLEHARLAQAARGEARTALFARYSVLAAACAAVGALGAGLPQLLTRLGLEPLTGLRLMFFIYGLLGLALWALYGRLPAGDGAAAADGAATSAHQAPRAERVGALGPSRPLVLRLALLFSVDSFAGGLLVNSLLALWLLQRFGLQPAQAGLFFFATGLLSAASQLAAPRLARRIGLLHTMVFTHLPANVCLVLAALAPGLPLALGLLLVRAALSQMDVPARGAFVMAVVTPAERTAAASFTAVPRSLAAALSPSLSAALLAGGFTALPLLLCGLLKIGYDLTLWRACRHVELQG</sequence>
<comment type="caution">
    <text evidence="6">The sequence shown here is derived from an EMBL/GenBank/DDBJ whole genome shotgun (WGS) entry which is preliminary data.</text>
</comment>
<feature type="transmembrane region" description="Helical" evidence="4">
    <location>
        <begin position="62"/>
        <end position="83"/>
    </location>
</feature>
<evidence type="ECO:0000256" key="4">
    <source>
        <dbReference type="SAM" id="Phobius"/>
    </source>
</evidence>
<feature type="transmembrane region" description="Helical" evidence="4">
    <location>
        <begin position="325"/>
        <end position="345"/>
    </location>
</feature>
<dbReference type="PROSITE" id="PS50850">
    <property type="entry name" value="MFS"/>
    <property type="match status" value="1"/>
</dbReference>
<dbReference type="InterPro" id="IPR020846">
    <property type="entry name" value="MFS_dom"/>
</dbReference>
<feature type="transmembrane region" description="Helical" evidence="4">
    <location>
        <begin position="95"/>
        <end position="121"/>
    </location>
</feature>
<feature type="transmembrane region" description="Helical" evidence="4">
    <location>
        <begin position="12"/>
        <end position="30"/>
    </location>
</feature>
<feature type="transmembrane region" description="Helical" evidence="4">
    <location>
        <begin position="37"/>
        <end position="56"/>
    </location>
</feature>
<gene>
    <name evidence="6" type="ORF">HHL10_02055</name>
</gene>
<feature type="domain" description="Major facilitator superfamily (MFS) profile" evidence="5">
    <location>
        <begin position="245"/>
        <end position="428"/>
    </location>
</feature>
<dbReference type="Proteomes" id="UP000574067">
    <property type="component" value="Unassembled WGS sequence"/>
</dbReference>
<protein>
    <submittedName>
        <fullName evidence="6">MFS transporter</fullName>
    </submittedName>
</protein>
<keyword evidence="7" id="KW-1185">Reference proteome</keyword>
<keyword evidence="2 4" id="KW-1133">Transmembrane helix</keyword>
<evidence type="ECO:0000256" key="1">
    <source>
        <dbReference type="ARBA" id="ARBA00022692"/>
    </source>
</evidence>
<dbReference type="PANTHER" id="PTHR23520:SF5">
    <property type="entry name" value="TRANSPORTER, PUTATIVE (AFU_ORTHOLOGUE AFUA_3G04000)-RELATED"/>
    <property type="match status" value="1"/>
</dbReference>
<dbReference type="PANTHER" id="PTHR23520">
    <property type="entry name" value="TRANSPORTER, PUTATIVE (AFU_ORTHOLOGUE AFUA_3G04000)-RELATED"/>
    <property type="match status" value="1"/>
</dbReference>
<dbReference type="Pfam" id="PF07690">
    <property type="entry name" value="MFS_1"/>
    <property type="match status" value="1"/>
</dbReference>
<feature type="transmembrane region" description="Helical" evidence="4">
    <location>
        <begin position="155"/>
        <end position="175"/>
    </location>
</feature>
<reference evidence="6 7" key="1">
    <citation type="submission" date="2020-04" db="EMBL/GenBank/DDBJ databases">
        <title>Azohydromonas sp. isolated from soil.</title>
        <authorList>
            <person name="Dahal R.H."/>
        </authorList>
    </citation>
    <scope>NUCLEOTIDE SEQUENCE [LARGE SCALE GENOMIC DNA]</scope>
    <source>
        <strain evidence="6 7">G-1-1-14</strain>
    </source>
</reference>
<feature type="transmembrane region" description="Helical" evidence="4">
    <location>
        <begin position="285"/>
        <end position="305"/>
    </location>
</feature>
<proteinExistence type="predicted"/>
<keyword evidence="3 4" id="KW-0472">Membrane</keyword>
<keyword evidence="1 4" id="KW-0812">Transmembrane</keyword>
<dbReference type="RefSeq" id="WP_169158658.1">
    <property type="nucleotide sequence ID" value="NZ_JABBFW010000001.1"/>
</dbReference>
<feature type="transmembrane region" description="Helical" evidence="4">
    <location>
        <begin position="187"/>
        <end position="208"/>
    </location>
</feature>
<evidence type="ECO:0000256" key="3">
    <source>
        <dbReference type="ARBA" id="ARBA00023136"/>
    </source>
</evidence>
<evidence type="ECO:0000313" key="7">
    <source>
        <dbReference type="Proteomes" id="UP000574067"/>
    </source>
</evidence>
<dbReference type="SUPFAM" id="SSF103473">
    <property type="entry name" value="MFS general substrate transporter"/>
    <property type="match status" value="1"/>
</dbReference>
<evidence type="ECO:0000259" key="5">
    <source>
        <dbReference type="PROSITE" id="PS50850"/>
    </source>
</evidence>
<dbReference type="AlphaFoldDB" id="A0A848F6P6"/>
<dbReference type="GO" id="GO:0022857">
    <property type="term" value="F:transmembrane transporter activity"/>
    <property type="evidence" value="ECO:0007669"/>
    <property type="project" value="InterPro"/>
</dbReference>
<accession>A0A848F6P6</accession>
<organism evidence="6 7">
    <name type="scientific">Azohydromonas caseinilytica</name>
    <dbReference type="NCBI Taxonomy" id="2728836"/>
    <lineage>
        <taxon>Bacteria</taxon>
        <taxon>Pseudomonadati</taxon>
        <taxon>Pseudomonadota</taxon>
        <taxon>Betaproteobacteria</taxon>
        <taxon>Burkholderiales</taxon>
        <taxon>Sphaerotilaceae</taxon>
        <taxon>Azohydromonas</taxon>
    </lineage>
</organism>
<dbReference type="InterPro" id="IPR036259">
    <property type="entry name" value="MFS_trans_sf"/>
</dbReference>
<evidence type="ECO:0000313" key="6">
    <source>
        <dbReference type="EMBL" id="NML13761.1"/>
    </source>
</evidence>
<dbReference type="Gene3D" id="1.20.1250.20">
    <property type="entry name" value="MFS general substrate transporter like domains"/>
    <property type="match status" value="1"/>
</dbReference>